<proteinExistence type="predicted"/>
<accession>A0A6U9XI97</accession>
<evidence type="ECO:0000313" key="3">
    <source>
        <dbReference type="EMBL" id="CAE0713468.1"/>
    </source>
</evidence>
<dbReference type="Pfam" id="PF04749">
    <property type="entry name" value="PLAC8"/>
    <property type="match status" value="1"/>
</dbReference>
<keyword evidence="1" id="KW-1133">Transmembrane helix</keyword>
<dbReference type="AlphaFoldDB" id="A0A6U9XI97"/>
<feature type="transmembrane region" description="Helical" evidence="1">
    <location>
        <begin position="126"/>
        <end position="143"/>
    </location>
</feature>
<feature type="transmembrane region" description="Helical" evidence="1">
    <location>
        <begin position="155"/>
        <end position="177"/>
    </location>
</feature>
<dbReference type="EMBL" id="HBIX01008037">
    <property type="protein sequence ID" value="CAE0713467.1"/>
    <property type="molecule type" value="Transcribed_RNA"/>
</dbReference>
<dbReference type="EMBL" id="HBIX01008038">
    <property type="protein sequence ID" value="CAE0713468.1"/>
    <property type="molecule type" value="Transcribed_RNA"/>
</dbReference>
<keyword evidence="1" id="KW-0812">Transmembrane</keyword>
<keyword evidence="1" id="KW-0472">Membrane</keyword>
<sequence length="241" mass="25561">MTTVAKAIPATCKVVAPATLKANSTFEATVDGITFMVTVPEAGVDEGETFEVPYPKGAATAFSAPTGTFRSGLCSCFSSCCCPFMMGWCCAPVVLGQVLERLNFGWGGCPRVNADGSRDTRPSPPICMVFLIATVVMVIIGASTSGAGTSTENSYAYIGSIVGGIWAWYLFIVATCARINMRKKFDIEPECCGNGCGDCLTVWLCSCCNVIQMITHTHDPKEYEYSCSSRTGLNPGDPVIV</sequence>
<protein>
    <submittedName>
        <fullName evidence="2">Uncharacterized protein</fullName>
    </submittedName>
</protein>
<dbReference type="NCBIfam" id="TIGR01571">
    <property type="entry name" value="A_thal_Cys_rich"/>
    <property type="match status" value="1"/>
</dbReference>
<reference evidence="2" key="1">
    <citation type="submission" date="2021-01" db="EMBL/GenBank/DDBJ databases">
        <authorList>
            <person name="Corre E."/>
            <person name="Pelletier E."/>
            <person name="Niang G."/>
            <person name="Scheremetjew M."/>
            <person name="Finn R."/>
            <person name="Kale V."/>
            <person name="Holt S."/>
            <person name="Cochrane G."/>
            <person name="Meng A."/>
            <person name="Brown T."/>
            <person name="Cohen L."/>
        </authorList>
    </citation>
    <scope>NUCLEOTIDE SEQUENCE</scope>
    <source>
        <strain evidence="2">10249 10 AB</strain>
    </source>
</reference>
<dbReference type="InterPro" id="IPR006461">
    <property type="entry name" value="PLAC_motif_containing"/>
</dbReference>
<evidence type="ECO:0000256" key="1">
    <source>
        <dbReference type="SAM" id="Phobius"/>
    </source>
</evidence>
<name>A0A6U9XI97_9STRA</name>
<evidence type="ECO:0000313" key="2">
    <source>
        <dbReference type="EMBL" id="CAE0713467.1"/>
    </source>
</evidence>
<organism evidence="2">
    <name type="scientific">Pseudo-nitzschia australis</name>
    <dbReference type="NCBI Taxonomy" id="44445"/>
    <lineage>
        <taxon>Eukaryota</taxon>
        <taxon>Sar</taxon>
        <taxon>Stramenopiles</taxon>
        <taxon>Ochrophyta</taxon>
        <taxon>Bacillariophyta</taxon>
        <taxon>Bacillariophyceae</taxon>
        <taxon>Bacillariophycidae</taxon>
        <taxon>Bacillariales</taxon>
        <taxon>Bacillariaceae</taxon>
        <taxon>Pseudo-nitzschia</taxon>
    </lineage>
</organism>
<gene>
    <name evidence="2" type="ORF">PAUS00366_LOCUS6219</name>
    <name evidence="3" type="ORF">PAUS00366_LOCUS6220</name>
</gene>